<dbReference type="SUPFAM" id="SSF50129">
    <property type="entry name" value="GroES-like"/>
    <property type="match status" value="1"/>
</dbReference>
<proteinExistence type="inferred from homology"/>
<dbReference type="GO" id="GO:0016616">
    <property type="term" value="F:oxidoreductase activity, acting on the CH-OH group of donors, NAD or NADP as acceptor"/>
    <property type="evidence" value="ECO:0007669"/>
    <property type="project" value="InterPro"/>
</dbReference>
<dbReference type="Proteomes" id="UP000467840">
    <property type="component" value="Chromosome 6"/>
</dbReference>
<keyword evidence="4" id="KW-0560">Oxidoreductase</keyword>
<dbReference type="InterPro" id="IPR036291">
    <property type="entry name" value="NAD(P)-bd_dom_sf"/>
</dbReference>
<dbReference type="EMBL" id="JAAGAX010000004">
    <property type="protein sequence ID" value="KAF2317161.1"/>
    <property type="molecule type" value="Genomic_DNA"/>
</dbReference>
<dbReference type="Gene3D" id="3.30.40.10">
    <property type="entry name" value="Zinc/RING finger domain, C3HC4 (zinc finger)"/>
    <property type="match status" value="1"/>
</dbReference>
<keyword evidence="2" id="KW-0479">Metal-binding</keyword>
<evidence type="ECO:0000256" key="4">
    <source>
        <dbReference type="ARBA" id="ARBA00023002"/>
    </source>
</evidence>
<dbReference type="Gene3D" id="3.40.50.720">
    <property type="entry name" value="NAD(P)-binding Rossmann-like Domain"/>
    <property type="match status" value="1"/>
</dbReference>
<dbReference type="PANTHER" id="PTHR42683">
    <property type="entry name" value="ALDEHYDE REDUCTASE"/>
    <property type="match status" value="1"/>
</dbReference>
<evidence type="ECO:0000256" key="1">
    <source>
        <dbReference type="ARBA" id="ARBA00008072"/>
    </source>
</evidence>
<protein>
    <recommendedName>
        <fullName evidence="6">RING-type domain-containing protein</fullName>
    </recommendedName>
</protein>
<dbReference type="AlphaFoldDB" id="A0A6A6MTL2"/>
<organism evidence="7 8">
    <name type="scientific">Hevea brasiliensis</name>
    <name type="common">Para rubber tree</name>
    <name type="synonym">Siphonia brasiliensis</name>
    <dbReference type="NCBI Taxonomy" id="3981"/>
    <lineage>
        <taxon>Eukaryota</taxon>
        <taxon>Viridiplantae</taxon>
        <taxon>Streptophyta</taxon>
        <taxon>Embryophyta</taxon>
        <taxon>Tracheophyta</taxon>
        <taxon>Spermatophyta</taxon>
        <taxon>Magnoliopsida</taxon>
        <taxon>eudicotyledons</taxon>
        <taxon>Gunneridae</taxon>
        <taxon>Pentapetalae</taxon>
        <taxon>rosids</taxon>
        <taxon>fabids</taxon>
        <taxon>Malpighiales</taxon>
        <taxon>Euphorbiaceae</taxon>
        <taxon>Crotonoideae</taxon>
        <taxon>Micrandreae</taxon>
        <taxon>Hevea</taxon>
    </lineage>
</organism>
<reference evidence="7 8" key="1">
    <citation type="journal article" date="2020" name="Mol. Plant">
        <title>The Chromosome-Based Rubber Tree Genome Provides New Insights into Spurge Genome Evolution and Rubber Biosynthesis.</title>
        <authorList>
            <person name="Liu J."/>
            <person name="Shi C."/>
            <person name="Shi C.C."/>
            <person name="Li W."/>
            <person name="Zhang Q.J."/>
            <person name="Zhang Y."/>
            <person name="Li K."/>
            <person name="Lu H.F."/>
            <person name="Shi C."/>
            <person name="Zhu S.T."/>
            <person name="Xiao Z.Y."/>
            <person name="Nan H."/>
            <person name="Yue Y."/>
            <person name="Zhu X.G."/>
            <person name="Wu Y."/>
            <person name="Hong X.N."/>
            <person name="Fan G.Y."/>
            <person name="Tong Y."/>
            <person name="Zhang D."/>
            <person name="Mao C.L."/>
            <person name="Liu Y.L."/>
            <person name="Hao S.J."/>
            <person name="Liu W.Q."/>
            <person name="Lv M.Q."/>
            <person name="Zhang H.B."/>
            <person name="Liu Y."/>
            <person name="Hu-Tang G.R."/>
            <person name="Wang J.P."/>
            <person name="Wang J.H."/>
            <person name="Sun Y.H."/>
            <person name="Ni S.B."/>
            <person name="Chen W.B."/>
            <person name="Zhang X.C."/>
            <person name="Jiao Y.N."/>
            <person name="Eichler E.E."/>
            <person name="Li G.H."/>
            <person name="Liu X."/>
            <person name="Gao L.Z."/>
        </authorList>
    </citation>
    <scope>NUCLEOTIDE SEQUENCE [LARGE SCALE GENOMIC DNA]</scope>
    <source>
        <strain evidence="8">cv. GT1</strain>
        <tissue evidence="7">Leaf</tissue>
    </source>
</reference>
<dbReference type="SUPFAM" id="SSF51735">
    <property type="entry name" value="NAD(P)-binding Rossmann-fold domains"/>
    <property type="match status" value="1"/>
</dbReference>
<dbReference type="InterPro" id="IPR001841">
    <property type="entry name" value="Znf_RING"/>
</dbReference>
<gene>
    <name evidence="7" type="ORF">GH714_012996</name>
</gene>
<dbReference type="InterPro" id="IPR013083">
    <property type="entry name" value="Znf_RING/FYVE/PHD"/>
</dbReference>
<name>A0A6A6MTL2_HEVBR</name>
<dbReference type="GO" id="GO:0008270">
    <property type="term" value="F:zinc ion binding"/>
    <property type="evidence" value="ECO:0007669"/>
    <property type="project" value="UniProtKB-KW"/>
</dbReference>
<dbReference type="InterPro" id="IPR047109">
    <property type="entry name" value="CAD-like"/>
</dbReference>
<evidence type="ECO:0000259" key="6">
    <source>
        <dbReference type="PROSITE" id="PS50089"/>
    </source>
</evidence>
<comment type="similarity">
    <text evidence="1">Belongs to the zinc-containing alcohol dehydrogenase family.</text>
</comment>
<accession>A0A6A6MTL2</accession>
<sequence>MSQLFSTLLFGDNEEFESFLGDELKGFKGRLSGSQESSLTLHLPLLVLMGNEDDALEMAELATDEDGPRTQPASAQFVEKLEMIRIEESGLVCSICSGQLRVGSEARRLPCSHVYHGNCIMEWLQKMNLQCRHEIVGVVTKVGSKVDKFLTYGAKDYDGTIIYGGCSDITVADEHFIVRVLDTLPLDATTPSFVLESQLKFAKDMGDKVTLISTSPSEKHEAIENLSVDSFLAVMDIMNGIIDTESAMHPLVLLIGLLKTNGKLVLVGALEKPFELAAFSLLMVTGRKMVGGSGIGGMEGTQEMINFTAKHDITADIEVIPIEYVNTTVERILKADVRYQFVIDIGNTIKTTQ</sequence>
<dbReference type="InterPro" id="IPR011032">
    <property type="entry name" value="GroES-like_sf"/>
</dbReference>
<comment type="caution">
    <text evidence="7">The sequence shown here is derived from an EMBL/GenBank/DDBJ whole genome shotgun (WGS) entry which is preliminary data.</text>
</comment>
<dbReference type="PROSITE" id="PS50089">
    <property type="entry name" value="ZF_RING_2"/>
    <property type="match status" value="1"/>
</dbReference>
<keyword evidence="8" id="KW-1185">Reference proteome</keyword>
<evidence type="ECO:0000256" key="5">
    <source>
        <dbReference type="PROSITE-ProRule" id="PRU00175"/>
    </source>
</evidence>
<dbReference type="CDD" id="cd16448">
    <property type="entry name" value="RING-H2"/>
    <property type="match status" value="1"/>
</dbReference>
<dbReference type="Gene3D" id="3.90.180.10">
    <property type="entry name" value="Medium-chain alcohol dehydrogenases, catalytic domain"/>
    <property type="match status" value="1"/>
</dbReference>
<evidence type="ECO:0000313" key="8">
    <source>
        <dbReference type="Proteomes" id="UP000467840"/>
    </source>
</evidence>
<keyword evidence="5" id="KW-0863">Zinc-finger</keyword>
<feature type="domain" description="RING-type" evidence="6">
    <location>
        <begin position="93"/>
        <end position="131"/>
    </location>
</feature>
<dbReference type="SUPFAM" id="SSF57850">
    <property type="entry name" value="RING/U-box"/>
    <property type="match status" value="1"/>
</dbReference>
<evidence type="ECO:0000256" key="3">
    <source>
        <dbReference type="ARBA" id="ARBA00022833"/>
    </source>
</evidence>
<dbReference type="Pfam" id="PF17123">
    <property type="entry name" value="zf-RING_11"/>
    <property type="match status" value="1"/>
</dbReference>
<keyword evidence="3" id="KW-0862">Zinc</keyword>
<evidence type="ECO:0000256" key="2">
    <source>
        <dbReference type="ARBA" id="ARBA00022723"/>
    </source>
</evidence>
<evidence type="ECO:0000313" key="7">
    <source>
        <dbReference type="EMBL" id="KAF2317161.1"/>
    </source>
</evidence>